<dbReference type="Proteomes" id="UP000681967">
    <property type="component" value="Unassembled WGS sequence"/>
</dbReference>
<proteinExistence type="predicted"/>
<dbReference type="Pfam" id="PF01535">
    <property type="entry name" value="PPR"/>
    <property type="match status" value="3"/>
</dbReference>
<gene>
    <name evidence="1" type="ORF">BYL167_LOCUS35108</name>
</gene>
<dbReference type="GO" id="GO:0003723">
    <property type="term" value="F:RNA binding"/>
    <property type="evidence" value="ECO:0007669"/>
    <property type="project" value="InterPro"/>
</dbReference>
<reference evidence="1" key="1">
    <citation type="submission" date="2021-02" db="EMBL/GenBank/DDBJ databases">
        <authorList>
            <person name="Nowell W R."/>
        </authorList>
    </citation>
    <scope>NUCLEOTIDE SEQUENCE</scope>
</reference>
<dbReference type="GO" id="GO:0009451">
    <property type="term" value="P:RNA modification"/>
    <property type="evidence" value="ECO:0007669"/>
    <property type="project" value="InterPro"/>
</dbReference>
<dbReference type="Gene3D" id="1.25.40.10">
    <property type="entry name" value="Tetratricopeptide repeat domain"/>
    <property type="match status" value="2"/>
</dbReference>
<accession>A0A8S2X743</accession>
<dbReference type="NCBIfam" id="TIGR00756">
    <property type="entry name" value="PPR"/>
    <property type="match status" value="1"/>
</dbReference>
<dbReference type="EMBL" id="CAJOBH010072953">
    <property type="protein sequence ID" value="CAF4480559.1"/>
    <property type="molecule type" value="Genomic_DNA"/>
</dbReference>
<sequence>IDAFMKCGDVTSAKALFDRSTKKALSMYGAMMTGLTINGQEEEAIDMFNEIHLDELHRENHGEKQKKLLSEMNTDRFEANIIIYLCLLKALTKLGMLEKAQSFVQQIPSYFLTDH</sequence>
<dbReference type="InterPro" id="IPR046960">
    <property type="entry name" value="PPR_At4g14850-like_plant"/>
</dbReference>
<comment type="caution">
    <text evidence="1">The sequence shown here is derived from an EMBL/GenBank/DDBJ whole genome shotgun (WGS) entry which is preliminary data.</text>
</comment>
<organism evidence="1 2">
    <name type="scientific">Rotaria magnacalcarata</name>
    <dbReference type="NCBI Taxonomy" id="392030"/>
    <lineage>
        <taxon>Eukaryota</taxon>
        <taxon>Metazoa</taxon>
        <taxon>Spiralia</taxon>
        <taxon>Gnathifera</taxon>
        <taxon>Rotifera</taxon>
        <taxon>Eurotatoria</taxon>
        <taxon>Bdelloidea</taxon>
        <taxon>Philodinida</taxon>
        <taxon>Philodinidae</taxon>
        <taxon>Rotaria</taxon>
    </lineage>
</organism>
<dbReference type="InterPro" id="IPR002885">
    <property type="entry name" value="PPR_rpt"/>
</dbReference>
<evidence type="ECO:0000313" key="1">
    <source>
        <dbReference type="EMBL" id="CAF4480559.1"/>
    </source>
</evidence>
<dbReference type="AlphaFoldDB" id="A0A8S2X743"/>
<protein>
    <submittedName>
        <fullName evidence="1">Uncharacterized protein</fullName>
    </submittedName>
</protein>
<evidence type="ECO:0000313" key="2">
    <source>
        <dbReference type="Proteomes" id="UP000681967"/>
    </source>
</evidence>
<dbReference type="PANTHER" id="PTHR47926">
    <property type="entry name" value="PENTATRICOPEPTIDE REPEAT-CONTAINING PROTEIN"/>
    <property type="match status" value="1"/>
</dbReference>
<dbReference type="InterPro" id="IPR011990">
    <property type="entry name" value="TPR-like_helical_dom_sf"/>
</dbReference>
<name>A0A8S2X743_9BILA</name>
<feature type="non-terminal residue" evidence="1">
    <location>
        <position position="1"/>
    </location>
</feature>
<dbReference type="PANTHER" id="PTHR47926:SF347">
    <property type="entry name" value="PENTATRICOPEPTIDE REPEAT-CONTAINING PROTEIN"/>
    <property type="match status" value="1"/>
</dbReference>